<keyword evidence="1" id="KW-0732">Signal</keyword>
<name>A0A8J2WRK0_9STRA</name>
<dbReference type="EMBL" id="CAKKNE010000001">
    <property type="protein sequence ID" value="CAH0364449.1"/>
    <property type="molecule type" value="Genomic_DNA"/>
</dbReference>
<sequence>MRPRAAWQHVAKVALLLLQPPVRAVVPTIAGTDTNCTFSLRHGLKKDGTGTPMLRLVYSEGVLEAQPTSDSELFTQRPRLCWLDRDQTSTKPMLLMVANSLPYLWHEWPYFVNKVAFARKSNWNAVLWLGELPKDIATTVGPWCCASAVGAKLKLLAKNFGRKKVNCSASFAAEQLATRQAASRRLTYKGVGRSSYAGSEHEVNSNHHAKMAAASLLLRNSRVRDVFYMDLDSYVRPEDVKKAASSASGMTQGSYDVVLNEAHSARHPTRPHPFWLAGGMRWYLRATPFSIKFVDGWLRHRCGFKDQYALWHTLLTLADVAYDGEIGRLPYNQAKYAALKPTEIPRKWMSRDLLVGEAAVRAKGAWPVHLEPESFGNRHGNLLGEFEHVSTSCTSKLATARGPLEVVDLTCKVDMGKDLLNVLGLDAVDAAAWL</sequence>
<evidence type="ECO:0000256" key="1">
    <source>
        <dbReference type="SAM" id="SignalP"/>
    </source>
</evidence>
<gene>
    <name evidence="2" type="ORF">PECAL_1P08100</name>
</gene>
<proteinExistence type="predicted"/>
<accession>A0A8J2WRK0</accession>
<feature type="signal peptide" evidence="1">
    <location>
        <begin position="1"/>
        <end position="24"/>
    </location>
</feature>
<reference evidence="2" key="1">
    <citation type="submission" date="2021-11" db="EMBL/GenBank/DDBJ databases">
        <authorList>
            <consortium name="Genoscope - CEA"/>
            <person name="William W."/>
        </authorList>
    </citation>
    <scope>NUCLEOTIDE SEQUENCE</scope>
</reference>
<feature type="chain" id="PRO_5035301428" description="Hexosyltransferase" evidence="1">
    <location>
        <begin position="25"/>
        <end position="434"/>
    </location>
</feature>
<organism evidence="2 3">
    <name type="scientific">Pelagomonas calceolata</name>
    <dbReference type="NCBI Taxonomy" id="35677"/>
    <lineage>
        <taxon>Eukaryota</taxon>
        <taxon>Sar</taxon>
        <taxon>Stramenopiles</taxon>
        <taxon>Ochrophyta</taxon>
        <taxon>Pelagophyceae</taxon>
        <taxon>Pelagomonadales</taxon>
        <taxon>Pelagomonadaceae</taxon>
        <taxon>Pelagomonas</taxon>
    </lineage>
</organism>
<dbReference type="Proteomes" id="UP000789595">
    <property type="component" value="Unassembled WGS sequence"/>
</dbReference>
<evidence type="ECO:0000313" key="3">
    <source>
        <dbReference type="Proteomes" id="UP000789595"/>
    </source>
</evidence>
<dbReference type="AlphaFoldDB" id="A0A8J2WRK0"/>
<evidence type="ECO:0008006" key="4">
    <source>
        <dbReference type="Google" id="ProtNLM"/>
    </source>
</evidence>
<keyword evidence="3" id="KW-1185">Reference proteome</keyword>
<comment type="caution">
    <text evidence="2">The sequence shown here is derived from an EMBL/GenBank/DDBJ whole genome shotgun (WGS) entry which is preliminary data.</text>
</comment>
<dbReference type="OrthoDB" id="204400at2759"/>
<evidence type="ECO:0000313" key="2">
    <source>
        <dbReference type="EMBL" id="CAH0364449.1"/>
    </source>
</evidence>
<protein>
    <recommendedName>
        <fullName evidence="4">Hexosyltransferase</fullName>
    </recommendedName>
</protein>